<dbReference type="AlphaFoldDB" id="A0A4Y2TCN3"/>
<reference evidence="3 5" key="1">
    <citation type="journal article" date="2019" name="Sci. Rep.">
        <title>Orb-weaving spider Araneus ventricosus genome elucidates the spidroin gene catalogue.</title>
        <authorList>
            <person name="Kono N."/>
            <person name="Nakamura H."/>
            <person name="Ohtoshi R."/>
            <person name="Moran D.A.P."/>
            <person name="Shinohara A."/>
            <person name="Yoshida Y."/>
            <person name="Fujiwara M."/>
            <person name="Mori M."/>
            <person name="Tomita M."/>
            <person name="Arakawa K."/>
        </authorList>
    </citation>
    <scope>NUCLEOTIDE SEQUENCE [LARGE SCALE GENOMIC DNA]</scope>
</reference>
<comment type="caution">
    <text evidence="3">The sequence shown here is derived from an EMBL/GenBank/DDBJ whole genome shotgun (WGS) entry which is preliminary data.</text>
</comment>
<evidence type="ECO:0000256" key="1">
    <source>
        <dbReference type="ARBA" id="ARBA00023002"/>
    </source>
</evidence>
<dbReference type="PRINTS" id="PR00080">
    <property type="entry name" value="SDRFAMILY"/>
</dbReference>
<keyword evidence="5" id="KW-1185">Reference proteome</keyword>
<evidence type="ECO:0000313" key="5">
    <source>
        <dbReference type="Proteomes" id="UP000499080"/>
    </source>
</evidence>
<dbReference type="InterPro" id="IPR002347">
    <property type="entry name" value="SDR_fam"/>
</dbReference>
<protein>
    <submittedName>
        <fullName evidence="3">D-beta-hydroxybutyrate dehydrogenase, mitochondrial</fullName>
    </submittedName>
</protein>
<dbReference type="EMBL" id="BGPR01027761">
    <property type="protein sequence ID" value="GBN98518.1"/>
    <property type="molecule type" value="Genomic_DNA"/>
</dbReference>
<dbReference type="EMBL" id="BGPR01027709">
    <property type="protein sequence ID" value="GBN98414.1"/>
    <property type="molecule type" value="Genomic_DNA"/>
</dbReference>
<dbReference type="InterPro" id="IPR036291">
    <property type="entry name" value="NAD(P)-bd_dom_sf"/>
</dbReference>
<evidence type="ECO:0000313" key="3">
    <source>
        <dbReference type="EMBL" id="GBN98414.1"/>
    </source>
</evidence>
<accession>A0A4Y2TCN3</accession>
<dbReference type="Pfam" id="PF00106">
    <property type="entry name" value="adh_short"/>
    <property type="match status" value="1"/>
</dbReference>
<feature type="non-terminal residue" evidence="3">
    <location>
        <position position="1"/>
    </location>
</feature>
<comment type="similarity">
    <text evidence="2">Belongs to the short-chain dehydrogenases/reductases (SDR) family.</text>
</comment>
<evidence type="ECO:0000313" key="4">
    <source>
        <dbReference type="EMBL" id="GBN98518.1"/>
    </source>
</evidence>
<evidence type="ECO:0000256" key="2">
    <source>
        <dbReference type="RuleBase" id="RU000363"/>
    </source>
</evidence>
<proteinExistence type="inferred from homology"/>
<dbReference type="PROSITE" id="PS00061">
    <property type="entry name" value="ADH_SHORT"/>
    <property type="match status" value="1"/>
</dbReference>
<dbReference type="PANTHER" id="PTHR43313">
    <property type="entry name" value="SHORT-CHAIN DEHYDROGENASE/REDUCTASE FAMILY 9C"/>
    <property type="match status" value="1"/>
</dbReference>
<gene>
    <name evidence="3" type="primary">BDH1_9</name>
    <name evidence="4" type="synonym">BDH1_0</name>
    <name evidence="3" type="ORF">AVEN_163327_1</name>
    <name evidence="4" type="ORF">AVEN_271428_1</name>
</gene>
<dbReference type="PRINTS" id="PR00081">
    <property type="entry name" value="GDHRDH"/>
</dbReference>
<dbReference type="Proteomes" id="UP000499080">
    <property type="component" value="Unassembled WGS sequence"/>
</dbReference>
<dbReference type="Gene3D" id="3.40.50.720">
    <property type="entry name" value="NAD(P)-binding Rossmann-like Domain"/>
    <property type="match status" value="1"/>
</dbReference>
<dbReference type="GO" id="GO:0008202">
    <property type="term" value="P:steroid metabolic process"/>
    <property type="evidence" value="ECO:0007669"/>
    <property type="project" value="TreeGrafter"/>
</dbReference>
<keyword evidence="1" id="KW-0560">Oxidoreductase</keyword>
<name>A0A4Y2TCN3_ARAVE</name>
<organism evidence="3 5">
    <name type="scientific">Araneus ventricosus</name>
    <name type="common">Orbweaver spider</name>
    <name type="synonym">Epeira ventricosa</name>
    <dbReference type="NCBI Taxonomy" id="182803"/>
    <lineage>
        <taxon>Eukaryota</taxon>
        <taxon>Metazoa</taxon>
        <taxon>Ecdysozoa</taxon>
        <taxon>Arthropoda</taxon>
        <taxon>Chelicerata</taxon>
        <taxon>Arachnida</taxon>
        <taxon>Araneae</taxon>
        <taxon>Araneomorphae</taxon>
        <taxon>Entelegynae</taxon>
        <taxon>Araneoidea</taxon>
        <taxon>Araneidae</taxon>
        <taxon>Araneus</taxon>
    </lineage>
</organism>
<dbReference type="GO" id="GO:0016491">
    <property type="term" value="F:oxidoreductase activity"/>
    <property type="evidence" value="ECO:0007669"/>
    <property type="project" value="UniProtKB-KW"/>
</dbReference>
<dbReference type="InterPro" id="IPR020904">
    <property type="entry name" value="Sc_DH/Rdtase_CS"/>
</dbReference>
<dbReference type="OrthoDB" id="6420235at2759"/>
<dbReference type="SUPFAM" id="SSF51735">
    <property type="entry name" value="NAD(P)-binding Rossmann-fold domains"/>
    <property type="match status" value="1"/>
</dbReference>
<sequence>LWAVVNNAGVYKGASAELSKLQDFKDCMDVNLIGMVRVTKAFLPFLRKSKGRVVNIASSAGRIASPYMTPYSVSKFAVVGFNECLRREMDVWGIRVISIEPELFRTPMVDYEKISKHLDEEFASLDASIIEDYGTEYLKNFSRSIPGFSIFPSSKVFKVIEDLESAITLESPDAVYKTCRNYIFKIGTYILHNLPGCVQDLLIKLVLYLIRHPRPRKL</sequence>
<dbReference type="PANTHER" id="PTHR43313:SF1">
    <property type="entry name" value="3BETA-HYDROXYSTEROID DEHYDROGENASE DHS-16"/>
    <property type="match status" value="1"/>
</dbReference>